<evidence type="ECO:0000259" key="6">
    <source>
        <dbReference type="PROSITE" id="PS50089"/>
    </source>
</evidence>
<dbReference type="InterPro" id="IPR013083">
    <property type="entry name" value="Znf_RING/FYVE/PHD"/>
</dbReference>
<keyword evidence="2 4" id="KW-0863">Zinc-finger</keyword>
<dbReference type="SUPFAM" id="SSF57850">
    <property type="entry name" value="RING/U-box"/>
    <property type="match status" value="1"/>
</dbReference>
<keyword evidence="3" id="KW-0862">Zinc</keyword>
<sequence length="297" mass="34315">MPDASFWFVWIFLTVCLVFLCLSDFTLRYRRSCRRHTNDDNEEEICYDVLPMERRLELDELRSTAILRRLSRFTLVLKVGNMLKKLGDTEPSPSMDDDIAVWDEEGQSKASDVETVVVTPDNLVHSKSSYFIDEDDSEYTHLLIPRPGRTTPDIIGQGLDDSCNRKTKRITLFSLKPIRTTKVGQDVTNRKMEKAEADIVKDLVTETRPVPIYCAVCLTRYEVSNRVCWSSNSECSHVFHEDCMLHWLVVLGRKRSVGKRFSKNPSERKLLEFDLTCPCCRQDFISRDVVLGTDENV</sequence>
<dbReference type="Pfam" id="PF13639">
    <property type="entry name" value="zf-RING_2"/>
    <property type="match status" value="1"/>
</dbReference>
<evidence type="ECO:0000256" key="5">
    <source>
        <dbReference type="SAM" id="Phobius"/>
    </source>
</evidence>
<keyword evidence="5" id="KW-0812">Transmembrane</keyword>
<keyword evidence="5" id="KW-0472">Membrane</keyword>
<dbReference type="PANTHER" id="PTHR14155:SF627">
    <property type="entry name" value="OS06G0192800 PROTEIN"/>
    <property type="match status" value="1"/>
</dbReference>
<evidence type="ECO:0000256" key="3">
    <source>
        <dbReference type="ARBA" id="ARBA00022833"/>
    </source>
</evidence>
<dbReference type="GO" id="GO:0008270">
    <property type="term" value="F:zinc ion binding"/>
    <property type="evidence" value="ECO:0007669"/>
    <property type="project" value="UniProtKB-KW"/>
</dbReference>
<accession>A0ABD3R8I4</accession>
<dbReference type="EMBL" id="JALLPB020000478">
    <property type="protein sequence ID" value="KAL3808702.1"/>
    <property type="molecule type" value="Genomic_DNA"/>
</dbReference>
<dbReference type="Gene3D" id="3.30.40.10">
    <property type="entry name" value="Zinc/RING finger domain, C3HC4 (zinc finger)"/>
    <property type="match status" value="1"/>
</dbReference>
<feature type="domain" description="RING-type" evidence="6">
    <location>
        <begin position="214"/>
        <end position="281"/>
    </location>
</feature>
<proteinExistence type="predicted"/>
<protein>
    <recommendedName>
        <fullName evidence="6">RING-type domain-containing protein</fullName>
    </recommendedName>
</protein>
<dbReference type="AlphaFoldDB" id="A0ABD3R8I4"/>
<evidence type="ECO:0000256" key="4">
    <source>
        <dbReference type="PROSITE-ProRule" id="PRU00175"/>
    </source>
</evidence>
<dbReference type="CDD" id="cd16448">
    <property type="entry name" value="RING-H2"/>
    <property type="match status" value="1"/>
</dbReference>
<feature type="transmembrane region" description="Helical" evidence="5">
    <location>
        <begin position="6"/>
        <end position="27"/>
    </location>
</feature>
<evidence type="ECO:0000256" key="2">
    <source>
        <dbReference type="ARBA" id="ARBA00022771"/>
    </source>
</evidence>
<evidence type="ECO:0000313" key="8">
    <source>
        <dbReference type="Proteomes" id="UP001530377"/>
    </source>
</evidence>
<reference evidence="7 8" key="1">
    <citation type="submission" date="2024-10" db="EMBL/GenBank/DDBJ databases">
        <title>Updated reference genomes for cyclostephanoid diatoms.</title>
        <authorList>
            <person name="Roberts W.R."/>
            <person name="Alverson A.J."/>
        </authorList>
    </citation>
    <scope>NUCLEOTIDE SEQUENCE [LARGE SCALE GENOMIC DNA]</scope>
    <source>
        <strain evidence="7 8">AJA228-03</strain>
    </source>
</reference>
<dbReference type="PROSITE" id="PS50089">
    <property type="entry name" value="ZF_RING_2"/>
    <property type="match status" value="1"/>
</dbReference>
<keyword evidence="5" id="KW-1133">Transmembrane helix</keyword>
<comment type="caution">
    <text evidence="7">The sequence shown here is derived from an EMBL/GenBank/DDBJ whole genome shotgun (WGS) entry which is preliminary data.</text>
</comment>
<dbReference type="InterPro" id="IPR001841">
    <property type="entry name" value="Znf_RING"/>
</dbReference>
<keyword evidence="1" id="KW-0479">Metal-binding</keyword>
<evidence type="ECO:0000313" key="7">
    <source>
        <dbReference type="EMBL" id="KAL3808702.1"/>
    </source>
</evidence>
<dbReference type="InterPro" id="IPR053238">
    <property type="entry name" value="RING-H2_zinc_finger"/>
</dbReference>
<keyword evidence="8" id="KW-1185">Reference proteome</keyword>
<gene>
    <name evidence="7" type="ORF">ACHAXA_010082</name>
</gene>
<organism evidence="7 8">
    <name type="scientific">Cyclostephanos tholiformis</name>
    <dbReference type="NCBI Taxonomy" id="382380"/>
    <lineage>
        <taxon>Eukaryota</taxon>
        <taxon>Sar</taxon>
        <taxon>Stramenopiles</taxon>
        <taxon>Ochrophyta</taxon>
        <taxon>Bacillariophyta</taxon>
        <taxon>Coscinodiscophyceae</taxon>
        <taxon>Thalassiosirophycidae</taxon>
        <taxon>Stephanodiscales</taxon>
        <taxon>Stephanodiscaceae</taxon>
        <taxon>Cyclostephanos</taxon>
    </lineage>
</organism>
<dbReference type="Proteomes" id="UP001530377">
    <property type="component" value="Unassembled WGS sequence"/>
</dbReference>
<name>A0ABD3R8I4_9STRA</name>
<dbReference type="PANTHER" id="PTHR14155">
    <property type="entry name" value="RING FINGER DOMAIN-CONTAINING"/>
    <property type="match status" value="1"/>
</dbReference>
<evidence type="ECO:0000256" key="1">
    <source>
        <dbReference type="ARBA" id="ARBA00022723"/>
    </source>
</evidence>